<dbReference type="AlphaFoldDB" id="A0A4J2AG71"/>
<dbReference type="EMBL" id="CAATHE010000011">
    <property type="protein sequence ID" value="VNQ04973.1"/>
    <property type="molecule type" value="Genomic_DNA"/>
</dbReference>
<dbReference type="EMBL" id="CAATGE010000003">
    <property type="protein sequence ID" value="VNP38708.1"/>
    <property type="molecule type" value="Genomic_DNA"/>
</dbReference>
<evidence type="ECO:0000313" key="2">
    <source>
        <dbReference type="EMBL" id="VNO64470.1"/>
    </source>
</evidence>
<dbReference type="EMBL" id="JAVPGZ010000225">
    <property type="protein sequence ID" value="MDS8039205.1"/>
    <property type="molecule type" value="Genomic_DNA"/>
</dbReference>
<dbReference type="EMBL" id="CAATHN010000011">
    <property type="protein sequence ID" value="VNQ16459.1"/>
    <property type="molecule type" value="Genomic_DNA"/>
</dbReference>
<evidence type="ECO:0000313" key="5">
    <source>
        <dbReference type="EMBL" id="VNP35208.1"/>
    </source>
</evidence>
<gene>
    <name evidence="1" type="ORF">RLG82_09525</name>
    <name evidence="8" type="ORF">SAMEA2341556_01621</name>
    <name evidence="10" type="ORF">SAMEA2627245_01760</name>
    <name evidence="2" type="ORF">SAMEA3172907_00475</name>
    <name evidence="3" type="ORF">SAMEA3172908_00613</name>
    <name evidence="9" type="ORF">SAMEA3208859_01323</name>
    <name evidence="5" type="ORF">SAMEA3309548_00291</name>
    <name evidence="6" type="ORF">SAMEA3353493_01412</name>
    <name evidence="4" type="ORF">SAMEA3381410_00545</name>
    <name evidence="7" type="ORF">SAMEA3381411_00278</name>
</gene>
<evidence type="ECO:0000313" key="4">
    <source>
        <dbReference type="EMBL" id="VNP16854.1"/>
    </source>
</evidence>
<reference evidence="1" key="2">
    <citation type="submission" date="2023-06" db="EMBL/GenBank/DDBJ databases">
        <title>PCVPA Blantyre Malawi Pneumococcal carriage surveillance isolates.</title>
        <authorList>
            <person name="Obolski U."/>
            <person name="Swarthout T.D."/>
            <person name="Kalizang'Oma A."/>
            <person name="Mwalukomo T.S."/>
            <person name="Cave R."/>
            <person name="Brown C."/>
            <person name="Cornick J."/>
            <person name="Kamng'Ona A."/>
            <person name="Msefula J."/>
            <person name="French N."/>
            <person name="Hyderman R."/>
        </authorList>
    </citation>
    <scope>NUCLEOTIDE SEQUENCE</scope>
    <source>
        <strain evidence="1">BVY8TH</strain>
    </source>
</reference>
<evidence type="ECO:0000313" key="7">
    <source>
        <dbReference type="EMBL" id="VNP59228.1"/>
    </source>
</evidence>
<evidence type="ECO:0000313" key="10">
    <source>
        <dbReference type="EMBL" id="VNQ72999.1"/>
    </source>
</evidence>
<proteinExistence type="predicted"/>
<dbReference type="Proteomes" id="UP001184693">
    <property type="component" value="Unassembled WGS sequence"/>
</dbReference>
<protein>
    <submittedName>
        <fullName evidence="9">Uncharacterized protein</fullName>
    </submittedName>
</protein>
<sequence>MKRSQVVKRCILIALLLLFLLNVLSGSLSVTTRGVDPRPAYGVSL</sequence>
<evidence type="ECO:0000313" key="8">
    <source>
        <dbReference type="EMBL" id="VNQ04973.1"/>
    </source>
</evidence>
<dbReference type="EMBL" id="CAATII010000010">
    <property type="protein sequence ID" value="VNQ72999.1"/>
    <property type="molecule type" value="Genomic_DNA"/>
</dbReference>
<dbReference type="EMBL" id="CAATFR010000003">
    <property type="protein sequence ID" value="VNP04504.1"/>
    <property type="molecule type" value="Genomic_DNA"/>
</dbReference>
<dbReference type="EMBL" id="CAATFW010000002">
    <property type="protein sequence ID" value="VNP16854.1"/>
    <property type="molecule type" value="Genomic_DNA"/>
</dbReference>
<dbReference type="EMBL" id="CAATGF010000001">
    <property type="protein sequence ID" value="VNP35208.1"/>
    <property type="molecule type" value="Genomic_DNA"/>
</dbReference>
<evidence type="ECO:0000313" key="6">
    <source>
        <dbReference type="EMBL" id="VNP38708.1"/>
    </source>
</evidence>
<organism evidence="9">
    <name type="scientific">Streptococcus pneumoniae</name>
    <dbReference type="NCBI Taxonomy" id="1313"/>
    <lineage>
        <taxon>Bacteria</taxon>
        <taxon>Bacillati</taxon>
        <taxon>Bacillota</taxon>
        <taxon>Bacilli</taxon>
        <taxon>Lactobacillales</taxon>
        <taxon>Streptococcaceae</taxon>
        <taxon>Streptococcus</taxon>
    </lineage>
</organism>
<dbReference type="EMBL" id="CAATGQ010000001">
    <property type="protein sequence ID" value="VNP59228.1"/>
    <property type="molecule type" value="Genomic_DNA"/>
</dbReference>
<evidence type="ECO:0000313" key="3">
    <source>
        <dbReference type="EMBL" id="VNP04504.1"/>
    </source>
</evidence>
<reference evidence="9" key="1">
    <citation type="submission" date="2019-04" db="EMBL/GenBank/DDBJ databases">
        <authorList>
            <consortium name="Pathogen Informatics"/>
        </authorList>
    </citation>
    <scope>NUCLEOTIDE SEQUENCE</scope>
    <source>
        <strain evidence="8">GPSC13</strain>
        <strain evidence="9">GPSC22</strain>
        <strain evidence="7">GPSC53</strain>
        <strain evidence="2">GPSC58</strain>
    </source>
</reference>
<name>A0A4J2AG71_STREE</name>
<accession>A0A4J2AG71</accession>
<dbReference type="RefSeq" id="WP_153232345.1">
    <property type="nucleotide sequence ID" value="NZ_AP026922.1"/>
</dbReference>
<evidence type="ECO:0000313" key="9">
    <source>
        <dbReference type="EMBL" id="VNQ16459.1"/>
    </source>
</evidence>
<evidence type="ECO:0000313" key="1">
    <source>
        <dbReference type="EMBL" id="MDS8039205.1"/>
    </source>
</evidence>
<dbReference type="EMBL" id="CAATFD010000002">
    <property type="protein sequence ID" value="VNO64470.1"/>
    <property type="molecule type" value="Genomic_DNA"/>
</dbReference>